<feature type="region of interest" description="Disordered" evidence="1">
    <location>
        <begin position="96"/>
        <end position="195"/>
    </location>
</feature>
<organism evidence="3 4">
    <name type="scientific">Paenibacillus albicereus</name>
    <dbReference type="NCBI Taxonomy" id="2726185"/>
    <lineage>
        <taxon>Bacteria</taxon>
        <taxon>Bacillati</taxon>
        <taxon>Bacillota</taxon>
        <taxon>Bacilli</taxon>
        <taxon>Bacillales</taxon>
        <taxon>Paenibacillaceae</taxon>
        <taxon>Paenibacillus</taxon>
    </lineage>
</organism>
<protein>
    <submittedName>
        <fullName evidence="3">Stage II sporulation protein P</fullName>
    </submittedName>
</protein>
<feature type="compositionally biased region" description="Pro residues" evidence="1">
    <location>
        <begin position="117"/>
        <end position="127"/>
    </location>
</feature>
<gene>
    <name evidence="3" type="ORF">HGI30_14175</name>
</gene>
<evidence type="ECO:0000256" key="1">
    <source>
        <dbReference type="SAM" id="MobiDB-lite"/>
    </source>
</evidence>
<evidence type="ECO:0000313" key="3">
    <source>
        <dbReference type="EMBL" id="QJC52597.1"/>
    </source>
</evidence>
<evidence type="ECO:0000256" key="2">
    <source>
        <dbReference type="SAM" id="Phobius"/>
    </source>
</evidence>
<keyword evidence="4" id="KW-1185">Reference proteome</keyword>
<dbReference type="EMBL" id="CP051428">
    <property type="protein sequence ID" value="QJC52597.1"/>
    <property type="molecule type" value="Genomic_DNA"/>
</dbReference>
<dbReference type="NCBIfam" id="TIGR02867">
    <property type="entry name" value="spore_II_P"/>
    <property type="match status" value="1"/>
</dbReference>
<feature type="compositionally biased region" description="Acidic residues" evidence="1">
    <location>
        <begin position="138"/>
        <end position="149"/>
    </location>
</feature>
<dbReference type="Proteomes" id="UP000502136">
    <property type="component" value="Chromosome"/>
</dbReference>
<accession>A0A6H2GYX7</accession>
<keyword evidence="2" id="KW-1133">Transmembrane helix</keyword>
<dbReference type="SUPFAM" id="SSF53187">
    <property type="entry name" value="Zn-dependent exopeptidases"/>
    <property type="match status" value="1"/>
</dbReference>
<feature type="transmembrane region" description="Helical" evidence="2">
    <location>
        <begin position="21"/>
        <end position="45"/>
    </location>
</feature>
<feature type="compositionally biased region" description="Low complexity" evidence="1">
    <location>
        <begin position="164"/>
        <end position="178"/>
    </location>
</feature>
<name>A0A6H2GYX7_9BACL</name>
<keyword evidence="2" id="KW-0812">Transmembrane</keyword>
<reference evidence="3 4" key="1">
    <citation type="submission" date="2020-04" db="EMBL/GenBank/DDBJ databases">
        <title>Novel Paenibacillus strain UniB2 isolated from commercial digestive syrup.</title>
        <authorList>
            <person name="Thorat V."/>
            <person name="Kirdat K."/>
            <person name="Tiwarekar B."/>
            <person name="Yadav A."/>
        </authorList>
    </citation>
    <scope>NUCLEOTIDE SEQUENCE [LARGE SCALE GENOMIC DNA]</scope>
    <source>
        <strain evidence="3 4">UniB2</strain>
    </source>
</reference>
<dbReference type="Pfam" id="PF07454">
    <property type="entry name" value="SpoIIP"/>
    <property type="match status" value="1"/>
</dbReference>
<dbReference type="RefSeq" id="WP_168908152.1">
    <property type="nucleotide sequence ID" value="NZ_CP051428.1"/>
</dbReference>
<dbReference type="AlphaFoldDB" id="A0A6H2GYX7"/>
<dbReference type="KEGG" id="palr:HGI30_14175"/>
<dbReference type="InterPro" id="IPR010897">
    <property type="entry name" value="Spore_II_P"/>
</dbReference>
<proteinExistence type="predicted"/>
<sequence>MIRMGTGRNEGSLRLRRLLTAGRTFVAISLSSMVAFMLIGALAMVREERGGSSLQGLASTVSTAFFADMLGMEIPVYHSPAQGSFSDRQLAQAAAETLTEVNPADPRSLLAAGLPGLEPPPASPAPSPDGAAPGAGGEADEPAGDEADNLDAHDPGVLDEADEPGVGPVGEMPGAAAEPSPPGGGAQEPPSAGEAASGKNMVFIYHTHARESYAPELVGGSSDPQSDQINVGQVGSRLAEQLEKRGIGALHDTTDYPTAVAGYRWELSYKYSKKTVQQAMSENGRLKLFFDIHRDSQKRKITTKSIGGQDYAKVFFVIGKGNPDWKRNMAFAESIHERLEQEYAGLSRGILGKTSKSGNGEYNQSLSGQSILIEIGGVDNTLEECYRTADALAEVIADLYFNDQKA</sequence>
<evidence type="ECO:0000313" key="4">
    <source>
        <dbReference type="Proteomes" id="UP000502136"/>
    </source>
</evidence>
<keyword evidence="2" id="KW-0472">Membrane</keyword>